<name>A0AAV6R6Z0_SOLSE</name>
<feature type="region of interest" description="Disordered" evidence="1">
    <location>
        <begin position="84"/>
        <end position="220"/>
    </location>
</feature>
<dbReference type="Proteomes" id="UP000693946">
    <property type="component" value="Linkage Group LG20"/>
</dbReference>
<dbReference type="AlphaFoldDB" id="A0AAV6R6Z0"/>
<protein>
    <recommendedName>
        <fullName evidence="4">Aurora kinase A and ninein-interacting protein</fullName>
    </recommendedName>
</protein>
<sequence>MSICIQGVEIFSSLPTMKTYKPALQTKAQEECGVWLDTVQLKGKAKQKRPTRPISKLLNPFAGGSGYSLAVALNFTQTKMEMPKTKQSSISAFFTRQPRVPSKKSTSEVPSMDPGQTSPPSPSTAPVVSGIKRRRGICHEKPDSQSGVDPEWKSESLTESAVSQEPGEENVMPSQNMFCHFDEEQSNELYPPQSKRRFADTSSLADDSQPPPQAWSQDPLLTYSQYCDSEPYQTDQGFNESAFLGSLQNEESIGFELEINRRTSTQKSSKHIPSSQFEDDKENNGYFFSKSPKKLSSFSTNEPLSHHEWTQPKTPPRKHTKDQLYTADKEERDMSHFKKTKPSRSPLKKQAQKQQSKGMDEDSLNMLFTQDSEGFRVIAHRGLQVRSPLKESNNSTGAVRTSAYKSLVEEEEEEDEMLFTQDSQGNVVIKH</sequence>
<feature type="compositionally biased region" description="Low complexity" evidence="1">
    <location>
        <begin position="287"/>
        <end position="299"/>
    </location>
</feature>
<evidence type="ECO:0000313" key="3">
    <source>
        <dbReference type="Proteomes" id="UP000693946"/>
    </source>
</evidence>
<dbReference type="InterPro" id="IPR029286">
    <property type="entry name" value="AUNIP"/>
</dbReference>
<evidence type="ECO:0008006" key="4">
    <source>
        <dbReference type="Google" id="ProtNLM"/>
    </source>
</evidence>
<accession>A0AAV6R6Z0</accession>
<feature type="compositionally biased region" description="Basic residues" evidence="1">
    <location>
        <begin position="337"/>
        <end position="351"/>
    </location>
</feature>
<dbReference type="GO" id="GO:0000922">
    <property type="term" value="C:spindle pole"/>
    <property type="evidence" value="ECO:0007669"/>
    <property type="project" value="TreeGrafter"/>
</dbReference>
<dbReference type="GO" id="GO:0007051">
    <property type="term" value="P:spindle organization"/>
    <property type="evidence" value="ECO:0007669"/>
    <property type="project" value="TreeGrafter"/>
</dbReference>
<dbReference type="Pfam" id="PF15334">
    <property type="entry name" value="AIB"/>
    <property type="match status" value="1"/>
</dbReference>
<dbReference type="EMBL" id="JAGKHQ010000013">
    <property type="protein sequence ID" value="KAG7500364.1"/>
    <property type="molecule type" value="Genomic_DNA"/>
</dbReference>
<dbReference type="PANTHER" id="PTHR14526">
    <property type="entry name" value="AURORA KINASE A AND NINEIN-INTERACTING PROTEIN"/>
    <property type="match status" value="1"/>
</dbReference>
<feature type="compositionally biased region" description="Basic and acidic residues" evidence="1">
    <location>
        <begin position="327"/>
        <end position="336"/>
    </location>
</feature>
<reference evidence="2 3" key="1">
    <citation type="journal article" date="2021" name="Sci. Rep.">
        <title>Chromosome anchoring in Senegalese sole (Solea senegalensis) reveals sex-associated markers and genome rearrangements in flatfish.</title>
        <authorList>
            <person name="Guerrero-Cozar I."/>
            <person name="Gomez-Garrido J."/>
            <person name="Berbel C."/>
            <person name="Martinez-Blanch J.F."/>
            <person name="Alioto T."/>
            <person name="Claros M.G."/>
            <person name="Gagnaire P.A."/>
            <person name="Manchado M."/>
        </authorList>
    </citation>
    <scope>NUCLEOTIDE SEQUENCE [LARGE SCALE GENOMIC DNA]</scope>
    <source>
        <strain evidence="2">Sse05_10M</strain>
    </source>
</reference>
<feature type="compositionally biased region" description="Polar residues" evidence="1">
    <location>
        <begin position="84"/>
        <end position="94"/>
    </location>
</feature>
<proteinExistence type="predicted"/>
<dbReference type="GO" id="GO:0005813">
    <property type="term" value="C:centrosome"/>
    <property type="evidence" value="ECO:0007669"/>
    <property type="project" value="TreeGrafter"/>
</dbReference>
<organism evidence="2 3">
    <name type="scientific">Solea senegalensis</name>
    <name type="common">Senegalese sole</name>
    <dbReference type="NCBI Taxonomy" id="28829"/>
    <lineage>
        <taxon>Eukaryota</taxon>
        <taxon>Metazoa</taxon>
        <taxon>Chordata</taxon>
        <taxon>Craniata</taxon>
        <taxon>Vertebrata</taxon>
        <taxon>Euteleostomi</taxon>
        <taxon>Actinopterygii</taxon>
        <taxon>Neopterygii</taxon>
        <taxon>Teleostei</taxon>
        <taxon>Neoteleostei</taxon>
        <taxon>Acanthomorphata</taxon>
        <taxon>Carangaria</taxon>
        <taxon>Pleuronectiformes</taxon>
        <taxon>Pleuronectoidei</taxon>
        <taxon>Soleidae</taxon>
        <taxon>Solea</taxon>
    </lineage>
</organism>
<feature type="region of interest" description="Disordered" evidence="1">
    <location>
        <begin position="257"/>
        <end position="363"/>
    </location>
</feature>
<feature type="compositionally biased region" description="Polar residues" evidence="1">
    <location>
        <begin position="262"/>
        <end position="276"/>
    </location>
</feature>
<evidence type="ECO:0000256" key="1">
    <source>
        <dbReference type="SAM" id="MobiDB-lite"/>
    </source>
</evidence>
<dbReference type="PANTHER" id="PTHR14526:SF2">
    <property type="entry name" value="AURORA KINASE A AND NINEIN-INTERACTING PROTEIN"/>
    <property type="match status" value="1"/>
</dbReference>
<comment type="caution">
    <text evidence="2">The sequence shown here is derived from an EMBL/GenBank/DDBJ whole genome shotgun (WGS) entry which is preliminary data.</text>
</comment>
<feature type="compositionally biased region" description="Polar residues" evidence="1">
    <location>
        <begin position="420"/>
        <end position="431"/>
    </location>
</feature>
<evidence type="ECO:0000313" key="2">
    <source>
        <dbReference type="EMBL" id="KAG7500364.1"/>
    </source>
</evidence>
<keyword evidence="3" id="KW-1185">Reference proteome</keyword>
<gene>
    <name evidence="2" type="ORF">JOB18_017122</name>
</gene>
<feature type="region of interest" description="Disordered" evidence="1">
    <location>
        <begin position="407"/>
        <end position="431"/>
    </location>
</feature>